<dbReference type="InterPro" id="IPR036249">
    <property type="entry name" value="Thioredoxin-like_sf"/>
</dbReference>
<gene>
    <name evidence="2" type="ORF">GFER_03150</name>
</gene>
<evidence type="ECO:0000313" key="2">
    <source>
        <dbReference type="EMBL" id="KIH77676.1"/>
    </source>
</evidence>
<reference evidence="2 3" key="1">
    <citation type="submission" date="2014-12" db="EMBL/GenBank/DDBJ databases">
        <title>Genomes of Geoalkalibacter ferrihydriticus and Geoalkalibacter subterraneus, two haloalkaliphilic metal-reducing members of the Geobacteraceae.</title>
        <authorList>
            <person name="Badalamenti J.P."/>
            <person name="Torres C.I."/>
            <person name="Krajmalnik-Brown R."/>
            <person name="Bond D.R."/>
        </authorList>
    </citation>
    <scope>NUCLEOTIDE SEQUENCE [LARGE SCALE GENOMIC DNA]</scope>
    <source>
        <strain evidence="2 3">DSM 17813</strain>
    </source>
</reference>
<sequence length="85" mass="9476">MENIVRKPRWAGWARAILPALMACLLFAPPTGAAQERADMSKRLGDRAPIFQVATSQGTLVDYDKDYYGRHHLVMTFVPAAFTPV</sequence>
<dbReference type="EMBL" id="JWJD01000001">
    <property type="protein sequence ID" value="KIH77676.1"/>
    <property type="molecule type" value="Genomic_DNA"/>
</dbReference>
<evidence type="ECO:0000313" key="3">
    <source>
        <dbReference type="Proteomes" id="UP000035068"/>
    </source>
</evidence>
<dbReference type="AlphaFoldDB" id="A0A0C2HKW0"/>
<keyword evidence="3" id="KW-1185">Reference proteome</keyword>
<proteinExistence type="predicted"/>
<organism evidence="2 3">
    <name type="scientific">Geoalkalibacter ferrihydriticus DSM 17813</name>
    <dbReference type="NCBI Taxonomy" id="1121915"/>
    <lineage>
        <taxon>Bacteria</taxon>
        <taxon>Pseudomonadati</taxon>
        <taxon>Thermodesulfobacteriota</taxon>
        <taxon>Desulfuromonadia</taxon>
        <taxon>Desulfuromonadales</taxon>
        <taxon>Geoalkalibacteraceae</taxon>
        <taxon>Geoalkalibacter</taxon>
    </lineage>
</organism>
<feature type="signal peptide" evidence="1">
    <location>
        <begin position="1"/>
        <end position="33"/>
    </location>
</feature>
<evidence type="ECO:0008006" key="4">
    <source>
        <dbReference type="Google" id="ProtNLM"/>
    </source>
</evidence>
<evidence type="ECO:0000256" key="1">
    <source>
        <dbReference type="SAM" id="SignalP"/>
    </source>
</evidence>
<dbReference type="RefSeq" id="WP_040095970.1">
    <property type="nucleotide sequence ID" value="NZ_JWJD01000001.1"/>
</dbReference>
<protein>
    <recommendedName>
        <fullName evidence="4">Alkyl hydroperoxide reductase subunit C/ Thiol specific antioxidant domain-containing protein</fullName>
    </recommendedName>
</protein>
<accession>A0A0C2HKW0</accession>
<dbReference type="SUPFAM" id="SSF52833">
    <property type="entry name" value="Thioredoxin-like"/>
    <property type="match status" value="1"/>
</dbReference>
<dbReference type="Proteomes" id="UP000035068">
    <property type="component" value="Unassembled WGS sequence"/>
</dbReference>
<comment type="caution">
    <text evidence="2">The sequence shown here is derived from an EMBL/GenBank/DDBJ whole genome shotgun (WGS) entry which is preliminary data.</text>
</comment>
<name>A0A0C2HKW0_9BACT</name>
<keyword evidence="1" id="KW-0732">Signal</keyword>
<feature type="chain" id="PRO_5002149868" description="Alkyl hydroperoxide reductase subunit C/ Thiol specific antioxidant domain-containing protein" evidence="1">
    <location>
        <begin position="34"/>
        <end position="85"/>
    </location>
</feature>